<keyword evidence="2" id="KW-1185">Reference proteome</keyword>
<evidence type="ECO:0000313" key="1">
    <source>
        <dbReference type="EMBL" id="CAL1609071.1"/>
    </source>
</evidence>
<protein>
    <submittedName>
        <fullName evidence="1">Uncharacterized protein</fullName>
    </submittedName>
</protein>
<proteinExistence type="predicted"/>
<evidence type="ECO:0000313" key="2">
    <source>
        <dbReference type="Proteomes" id="UP001497482"/>
    </source>
</evidence>
<accession>A0AAV2M6S0</accession>
<dbReference type="EMBL" id="OZ035828">
    <property type="protein sequence ID" value="CAL1609071.1"/>
    <property type="molecule type" value="Genomic_DNA"/>
</dbReference>
<dbReference type="AlphaFoldDB" id="A0AAV2M6S0"/>
<organism evidence="1 2">
    <name type="scientific">Knipowitschia caucasica</name>
    <name type="common">Caucasian dwarf goby</name>
    <name type="synonym">Pomatoschistus caucasicus</name>
    <dbReference type="NCBI Taxonomy" id="637954"/>
    <lineage>
        <taxon>Eukaryota</taxon>
        <taxon>Metazoa</taxon>
        <taxon>Chordata</taxon>
        <taxon>Craniata</taxon>
        <taxon>Vertebrata</taxon>
        <taxon>Euteleostomi</taxon>
        <taxon>Actinopterygii</taxon>
        <taxon>Neopterygii</taxon>
        <taxon>Teleostei</taxon>
        <taxon>Neoteleostei</taxon>
        <taxon>Acanthomorphata</taxon>
        <taxon>Gobiaria</taxon>
        <taxon>Gobiiformes</taxon>
        <taxon>Gobioidei</taxon>
        <taxon>Gobiidae</taxon>
        <taxon>Gobiinae</taxon>
        <taxon>Knipowitschia</taxon>
    </lineage>
</organism>
<reference evidence="1 2" key="1">
    <citation type="submission" date="2024-04" db="EMBL/GenBank/DDBJ databases">
        <authorList>
            <person name="Waldvogel A.-M."/>
            <person name="Schoenle A."/>
        </authorList>
    </citation>
    <scope>NUCLEOTIDE SEQUENCE [LARGE SCALE GENOMIC DNA]</scope>
</reference>
<gene>
    <name evidence="1" type="ORF">KC01_LOCUS35895</name>
</gene>
<sequence length="92" mass="10522">MPHWKNRLFGSKQKNNVQLRIVDVLQLMRSAASWRRRRAGSRVCRSRVCWYSVCGCVLVPSLSPGRCCGMLSVMEREEDCDADTLLVPHLTT</sequence>
<name>A0AAV2M6S0_KNICA</name>
<dbReference type="Proteomes" id="UP001497482">
    <property type="component" value="Chromosome 6"/>
</dbReference>